<dbReference type="AlphaFoldDB" id="A0A8F9TTL5"/>
<dbReference type="Proteomes" id="UP000825051">
    <property type="component" value="Chromosome"/>
</dbReference>
<dbReference type="KEGG" id="ole:K0B96_12145"/>
<gene>
    <name evidence="1" type="ORF">K0B96_12145</name>
</gene>
<evidence type="ECO:0000313" key="2">
    <source>
        <dbReference type="Proteomes" id="UP000825051"/>
    </source>
</evidence>
<dbReference type="InterPro" id="IPR014718">
    <property type="entry name" value="GH-type_carb-bd"/>
</dbReference>
<accession>A0A8F9TTL5</accession>
<organism evidence="1 2">
    <name type="scientific">Horticoccus luteus</name>
    <dbReference type="NCBI Taxonomy" id="2862869"/>
    <lineage>
        <taxon>Bacteria</taxon>
        <taxon>Pseudomonadati</taxon>
        <taxon>Verrucomicrobiota</taxon>
        <taxon>Opitutia</taxon>
        <taxon>Opitutales</taxon>
        <taxon>Opitutaceae</taxon>
        <taxon>Horticoccus</taxon>
    </lineage>
</organism>
<dbReference type="Gene3D" id="2.70.98.10">
    <property type="match status" value="1"/>
</dbReference>
<proteinExistence type="predicted"/>
<dbReference type="EMBL" id="CP080507">
    <property type="protein sequence ID" value="QYM78058.1"/>
    <property type="molecule type" value="Genomic_DNA"/>
</dbReference>
<keyword evidence="2" id="KW-1185">Reference proteome</keyword>
<name>A0A8F9TTL5_9BACT</name>
<sequence length="381" mass="41776">MKLERHLGQRCWRLQNGTVDAWLTERGGQLAPVTFQLGNGKAVQPFAIAPWAEEKVAADTPQMLRVLRGDFFCAPFGGNETPWRGEKFPPHGEPANDVWKLVDGEARGEVARLHTRMDLTVRAGRVDKYITVREGHSAVYCENILSGMRGPMAIGTHPCLQFPDEPGVARVSTSAFAFGVTPPGLFEQPESGGYASLKVNARFRSLQRVPRADGEVADLSRYPARRGYEDLVMLVGPAKPRGLGWSAVTFPGEGYVFFALKDPTVLRHTVLWHSNGGRYYAPWSGRHRNVLGVEEVTAYFHYGLAASAKPNALNRAGVPTTVQLDPKQPLRVAHILAMAAVPRGFDEVKSIVPVESGVWLIARSGKRVFAPLDVDFLGAGE</sequence>
<dbReference type="GO" id="GO:0030246">
    <property type="term" value="F:carbohydrate binding"/>
    <property type="evidence" value="ECO:0007669"/>
    <property type="project" value="InterPro"/>
</dbReference>
<protein>
    <submittedName>
        <fullName evidence="1">Uncharacterized protein</fullName>
    </submittedName>
</protein>
<reference evidence="1" key="1">
    <citation type="submission" date="2021-08" db="EMBL/GenBank/DDBJ databases">
        <title>Genome of a novel bacterium of the phylum Verrucomicrobia, Oleiharenicola sp. KSB-15.</title>
        <authorList>
            <person name="Chung J.-H."/>
            <person name="Ahn J.-H."/>
            <person name="Yoon Y."/>
            <person name="Kim D.-Y."/>
            <person name="An S.-H."/>
            <person name="Park I."/>
            <person name="Yeon J."/>
        </authorList>
    </citation>
    <scope>NUCLEOTIDE SEQUENCE</scope>
    <source>
        <strain evidence="1">KSB-15</strain>
    </source>
</reference>
<dbReference type="RefSeq" id="WP_220161162.1">
    <property type="nucleotide sequence ID" value="NZ_CP080507.1"/>
</dbReference>
<evidence type="ECO:0000313" key="1">
    <source>
        <dbReference type="EMBL" id="QYM78058.1"/>
    </source>
</evidence>